<organism evidence="1">
    <name type="scientific">Musca domestica</name>
    <name type="common">House fly</name>
    <dbReference type="NCBI Taxonomy" id="7370"/>
    <lineage>
        <taxon>Eukaryota</taxon>
        <taxon>Metazoa</taxon>
        <taxon>Ecdysozoa</taxon>
        <taxon>Arthropoda</taxon>
        <taxon>Hexapoda</taxon>
        <taxon>Insecta</taxon>
        <taxon>Pterygota</taxon>
        <taxon>Neoptera</taxon>
        <taxon>Endopterygota</taxon>
        <taxon>Diptera</taxon>
        <taxon>Brachycera</taxon>
        <taxon>Muscomorpha</taxon>
        <taxon>Muscoidea</taxon>
        <taxon>Muscidae</taxon>
        <taxon>Musca</taxon>
    </lineage>
</organism>
<evidence type="ECO:0000313" key="1">
    <source>
        <dbReference type="EnsemblMetazoa" id="MDOA015811-PA"/>
    </source>
</evidence>
<name>A0A1I8NIR3_MUSDO</name>
<dbReference type="AlphaFoldDB" id="A0A1I8NIR3"/>
<protein>
    <submittedName>
        <fullName evidence="1">Uncharacterized protein</fullName>
    </submittedName>
</protein>
<dbReference type="VEuPathDB" id="VectorBase:MDOA015811"/>
<sequence>MSVTNRLLITKSLLNFTKNLRPVQRNLSAVRFTPQKQRNYVKYMLVVGGGVTAFMFANFMKTKSNRHEALNLKRMKGCQVFMNLDLTTVEYIALKLHSVIILCITLRKRNIINLNVCGIQGIMDNFADVIDPDRILIWKLVEEQL</sequence>
<proteinExistence type="predicted"/>
<dbReference type="VEuPathDB" id="VectorBase:MDOMA2_006085"/>
<reference evidence="1" key="1">
    <citation type="submission" date="2020-05" db="UniProtKB">
        <authorList>
            <consortium name="EnsemblMetazoa"/>
        </authorList>
    </citation>
    <scope>IDENTIFICATION</scope>
    <source>
        <strain evidence="1">Aabys</strain>
    </source>
</reference>
<dbReference type="EnsemblMetazoa" id="MDOA015811-RA">
    <property type="protein sequence ID" value="MDOA015811-PA"/>
    <property type="gene ID" value="MDOA015811"/>
</dbReference>
<accession>A0A1I8NIR3</accession>